<organism evidence="1 2">
    <name type="scientific">Clostridium taeniosporum</name>
    <dbReference type="NCBI Taxonomy" id="394958"/>
    <lineage>
        <taxon>Bacteria</taxon>
        <taxon>Bacillati</taxon>
        <taxon>Bacillota</taxon>
        <taxon>Clostridia</taxon>
        <taxon>Eubacteriales</taxon>
        <taxon>Clostridiaceae</taxon>
        <taxon>Clostridium</taxon>
    </lineage>
</organism>
<dbReference type="AlphaFoldDB" id="A0A1D7XH09"/>
<proteinExistence type="predicted"/>
<evidence type="ECO:0000313" key="1">
    <source>
        <dbReference type="EMBL" id="AOR22648.1"/>
    </source>
</evidence>
<protein>
    <recommendedName>
        <fullName evidence="3">Peptidase U32</fullName>
    </recommendedName>
</protein>
<evidence type="ECO:0008006" key="3">
    <source>
        <dbReference type="Google" id="ProtNLM"/>
    </source>
</evidence>
<dbReference type="KEGG" id="ctae:BGI42_02520"/>
<dbReference type="EMBL" id="CP017253">
    <property type="protein sequence ID" value="AOR22648.1"/>
    <property type="molecule type" value="Genomic_DNA"/>
</dbReference>
<reference evidence="2" key="1">
    <citation type="submission" date="2016-09" db="EMBL/GenBank/DDBJ databases">
        <title>Genomics of Clostridium taeniosporum, an organism which forms endospores with ribbon-like appendages.</title>
        <authorList>
            <person name="Walker J.R."/>
        </authorList>
    </citation>
    <scope>NUCLEOTIDE SEQUENCE [LARGE SCALE GENOMIC DNA]</scope>
    <source>
        <strain evidence="2">1/k</strain>
    </source>
</reference>
<dbReference type="STRING" id="394958.BGI42_02520"/>
<keyword evidence="2" id="KW-1185">Reference proteome</keyword>
<gene>
    <name evidence="1" type="ORF">BGI42_02520</name>
</gene>
<dbReference type="OrthoDB" id="9805982at2"/>
<name>A0A1D7XH09_9CLOT</name>
<dbReference type="RefSeq" id="WP_069678809.1">
    <property type="nucleotide sequence ID" value="NZ_CP017253.2"/>
</dbReference>
<evidence type="ECO:0000313" key="2">
    <source>
        <dbReference type="Proteomes" id="UP000094652"/>
    </source>
</evidence>
<dbReference type="Proteomes" id="UP000094652">
    <property type="component" value="Chromosome"/>
</dbReference>
<accession>A0A1D7XH09</accession>
<sequence>MEKVRENWNIGGAFISPKYILALKEFLNQMEMNDVKLTIFDSHHNLLWNGGNPQIGNFRNKELFLKIVKKYNSKNINFNLVFTNLFIEEKHLSDARCNYILEKCHRKGNGVIVASHTLARYIKEKFPNYKLIHSLTHMNLDVEYYVDLKDLYDVFVLPPDMNYEKNKLERLLKEFSGERIEILVNETCYRGCPYQREHYNVSSKAIIENNADLLEQLHDSFCSRLHHKQILNTGGSKDLLNIKSYELNCNEVNELINMGFCNFKLSTRDMQPAGFVGEIQKYFLERHNIKKSFLAFKKYFYNNHNIINS</sequence>